<dbReference type="EMBL" id="NBSK02000006">
    <property type="protein sequence ID" value="KAJ0202194.1"/>
    <property type="molecule type" value="Genomic_DNA"/>
</dbReference>
<name>A0A9R1X803_LACSA</name>
<reference evidence="1 2" key="1">
    <citation type="journal article" date="2017" name="Nat. Commun.">
        <title>Genome assembly with in vitro proximity ligation data and whole-genome triplication in lettuce.</title>
        <authorList>
            <person name="Reyes-Chin-Wo S."/>
            <person name="Wang Z."/>
            <person name="Yang X."/>
            <person name="Kozik A."/>
            <person name="Arikit S."/>
            <person name="Song C."/>
            <person name="Xia L."/>
            <person name="Froenicke L."/>
            <person name="Lavelle D.O."/>
            <person name="Truco M.J."/>
            <person name="Xia R."/>
            <person name="Zhu S."/>
            <person name="Xu C."/>
            <person name="Xu H."/>
            <person name="Xu X."/>
            <person name="Cox K."/>
            <person name="Korf I."/>
            <person name="Meyers B.C."/>
            <person name="Michelmore R.W."/>
        </authorList>
    </citation>
    <scope>NUCLEOTIDE SEQUENCE [LARGE SCALE GENOMIC DNA]</scope>
    <source>
        <strain evidence="2">cv. Salinas</strain>
        <tissue evidence="1">Seedlings</tissue>
    </source>
</reference>
<dbReference type="PANTHER" id="PTHR48475:SF2">
    <property type="entry name" value="RIBONUCLEASE H"/>
    <property type="match status" value="1"/>
</dbReference>
<gene>
    <name evidence="1" type="ORF">LSAT_V11C600304410</name>
</gene>
<evidence type="ECO:0008006" key="3">
    <source>
        <dbReference type="Google" id="ProtNLM"/>
    </source>
</evidence>
<dbReference type="Proteomes" id="UP000235145">
    <property type="component" value="Unassembled WGS sequence"/>
</dbReference>
<comment type="caution">
    <text evidence="1">The sequence shown here is derived from an EMBL/GenBank/DDBJ whole genome shotgun (WGS) entry which is preliminary data.</text>
</comment>
<proteinExistence type="predicted"/>
<protein>
    <recommendedName>
        <fullName evidence="3">RNase H type-1 domain-containing protein</fullName>
    </recommendedName>
</protein>
<accession>A0A9R1X803</accession>
<sequence>MVVEEATLQQIKEALHKLPTLARPVPCETLQVYLSALDEAISSVLVVEREGRQAHYFQAHQIEVLTNCLIKQILLKPEMFGRLAKLAIELEEHEISYRPETNIKGQALADFLLEILDDVKEAIHKKESSGTDQPKDSQRWTLYTDGASSKEGSGACVIITSLGGRSPTPSALIFIPLTMRVNMRPNSPAYY</sequence>
<evidence type="ECO:0000313" key="2">
    <source>
        <dbReference type="Proteomes" id="UP000235145"/>
    </source>
</evidence>
<dbReference type="PANTHER" id="PTHR48475">
    <property type="entry name" value="RIBONUCLEASE H"/>
    <property type="match status" value="1"/>
</dbReference>
<dbReference type="AlphaFoldDB" id="A0A9R1X803"/>
<organism evidence="1 2">
    <name type="scientific">Lactuca sativa</name>
    <name type="common">Garden lettuce</name>
    <dbReference type="NCBI Taxonomy" id="4236"/>
    <lineage>
        <taxon>Eukaryota</taxon>
        <taxon>Viridiplantae</taxon>
        <taxon>Streptophyta</taxon>
        <taxon>Embryophyta</taxon>
        <taxon>Tracheophyta</taxon>
        <taxon>Spermatophyta</taxon>
        <taxon>Magnoliopsida</taxon>
        <taxon>eudicotyledons</taxon>
        <taxon>Gunneridae</taxon>
        <taxon>Pentapetalae</taxon>
        <taxon>asterids</taxon>
        <taxon>campanulids</taxon>
        <taxon>Asterales</taxon>
        <taxon>Asteraceae</taxon>
        <taxon>Cichorioideae</taxon>
        <taxon>Cichorieae</taxon>
        <taxon>Lactucinae</taxon>
        <taxon>Lactuca</taxon>
    </lineage>
</organism>
<evidence type="ECO:0000313" key="1">
    <source>
        <dbReference type="EMBL" id="KAJ0202194.1"/>
    </source>
</evidence>
<keyword evidence="2" id="KW-1185">Reference proteome</keyword>